<evidence type="ECO:0000256" key="6">
    <source>
        <dbReference type="SAM" id="Phobius"/>
    </source>
</evidence>
<dbReference type="Pfam" id="PF12349">
    <property type="entry name" value="Sterol-sensing"/>
    <property type="match status" value="1"/>
</dbReference>
<dbReference type="GO" id="GO:0016020">
    <property type="term" value="C:membrane"/>
    <property type="evidence" value="ECO:0007669"/>
    <property type="project" value="UniProtKB-SubCell"/>
</dbReference>
<dbReference type="Gene3D" id="1.20.1640.10">
    <property type="entry name" value="Multidrug efflux transporter AcrB transmembrane domain"/>
    <property type="match status" value="2"/>
</dbReference>
<dbReference type="InterPro" id="IPR053958">
    <property type="entry name" value="HMGCR/SNAP/NPC1-like_SSD"/>
</dbReference>
<comment type="caution">
    <text evidence="8">The sequence shown here is derived from an EMBL/GenBank/DDBJ whole genome shotgun (WGS) entry which is preliminary data.</text>
</comment>
<feature type="transmembrane region" description="Helical" evidence="6">
    <location>
        <begin position="383"/>
        <end position="412"/>
    </location>
</feature>
<keyword evidence="9" id="KW-1185">Reference proteome</keyword>
<dbReference type="SUPFAM" id="SSF82866">
    <property type="entry name" value="Multidrug efflux transporter AcrB transmembrane domain"/>
    <property type="match status" value="2"/>
</dbReference>
<dbReference type="STRING" id="6832.A0A553PIE3"/>
<dbReference type="InterPro" id="IPR004869">
    <property type="entry name" value="MMPL_dom"/>
</dbReference>
<feature type="transmembrane region" description="Helical" evidence="6">
    <location>
        <begin position="674"/>
        <end position="693"/>
    </location>
</feature>
<dbReference type="Pfam" id="PF03176">
    <property type="entry name" value="MMPL"/>
    <property type="match status" value="1"/>
</dbReference>
<organism evidence="8 9">
    <name type="scientific">Tigriopus californicus</name>
    <name type="common">Marine copepod</name>
    <dbReference type="NCBI Taxonomy" id="6832"/>
    <lineage>
        <taxon>Eukaryota</taxon>
        <taxon>Metazoa</taxon>
        <taxon>Ecdysozoa</taxon>
        <taxon>Arthropoda</taxon>
        <taxon>Crustacea</taxon>
        <taxon>Multicrustacea</taxon>
        <taxon>Hexanauplia</taxon>
        <taxon>Copepoda</taxon>
        <taxon>Harpacticoida</taxon>
        <taxon>Harpacticidae</taxon>
        <taxon>Tigriopus</taxon>
    </lineage>
</organism>
<proteinExistence type="inferred from homology"/>
<feature type="transmembrane region" description="Helical" evidence="6">
    <location>
        <begin position="771"/>
        <end position="794"/>
    </location>
</feature>
<feature type="transmembrane region" description="Helical" evidence="6">
    <location>
        <begin position="727"/>
        <end position="750"/>
    </location>
</feature>
<dbReference type="PROSITE" id="PS50156">
    <property type="entry name" value="SSD"/>
    <property type="match status" value="2"/>
</dbReference>
<evidence type="ECO:0000313" key="8">
    <source>
        <dbReference type="EMBL" id="TRY77454.1"/>
    </source>
</evidence>
<dbReference type="EMBL" id="VCGU01000004">
    <property type="protein sequence ID" value="TRY77454.1"/>
    <property type="molecule type" value="Genomic_DNA"/>
</dbReference>
<dbReference type="PANTHER" id="PTHR10796">
    <property type="entry name" value="PATCHED-RELATED"/>
    <property type="match status" value="1"/>
</dbReference>
<feature type="transmembrane region" description="Helical" evidence="6">
    <location>
        <begin position="41"/>
        <end position="63"/>
    </location>
</feature>
<comment type="subcellular location">
    <subcellularLocation>
        <location evidence="1">Membrane</location>
        <topology evidence="1">Multi-pass membrane protein</topology>
    </subcellularLocation>
</comment>
<keyword evidence="3 6" id="KW-0812">Transmembrane</keyword>
<feature type="transmembrane region" description="Helical" evidence="6">
    <location>
        <begin position="353"/>
        <end position="377"/>
    </location>
</feature>
<evidence type="ECO:0000256" key="3">
    <source>
        <dbReference type="ARBA" id="ARBA00022692"/>
    </source>
</evidence>
<evidence type="ECO:0000313" key="9">
    <source>
        <dbReference type="Proteomes" id="UP000318571"/>
    </source>
</evidence>
<feature type="transmembrane region" description="Helical" evidence="6">
    <location>
        <begin position="312"/>
        <end position="332"/>
    </location>
</feature>
<name>A0A553PIE3_TIGCA</name>
<feature type="transmembrane region" description="Helical" evidence="6">
    <location>
        <begin position="283"/>
        <end position="306"/>
    </location>
</feature>
<feature type="transmembrane region" description="Helical" evidence="6">
    <location>
        <begin position="458"/>
        <end position="480"/>
    </location>
</feature>
<evidence type="ECO:0000256" key="1">
    <source>
        <dbReference type="ARBA" id="ARBA00004141"/>
    </source>
</evidence>
<dbReference type="OMA" id="TFFLGWF"/>
<evidence type="ECO:0000256" key="5">
    <source>
        <dbReference type="ARBA" id="ARBA00023136"/>
    </source>
</evidence>
<gene>
    <name evidence="8" type="ORF">TCAL_08010</name>
</gene>
<feature type="domain" description="SSD" evidence="7">
    <location>
        <begin position="699"/>
        <end position="822"/>
    </location>
</feature>
<protein>
    <recommendedName>
        <fullName evidence="7">SSD domain-containing protein</fullName>
    </recommendedName>
</protein>
<dbReference type="PANTHER" id="PTHR10796:SF130">
    <property type="entry name" value="PATCHED DOMAIN-CONTAINING PROTEIN 3-LIKE PROTEIN"/>
    <property type="match status" value="1"/>
</dbReference>
<keyword evidence="4 6" id="KW-1133">Transmembrane helix</keyword>
<reference evidence="8 9" key="1">
    <citation type="journal article" date="2018" name="Nat. Ecol. Evol.">
        <title>Genomic signatures of mitonuclear coevolution across populations of Tigriopus californicus.</title>
        <authorList>
            <person name="Barreto F.S."/>
            <person name="Watson E.T."/>
            <person name="Lima T.G."/>
            <person name="Willett C.S."/>
            <person name="Edmands S."/>
            <person name="Li W."/>
            <person name="Burton R.S."/>
        </authorList>
    </citation>
    <scope>NUCLEOTIDE SEQUENCE [LARGE SCALE GENOMIC DNA]</scope>
    <source>
        <strain evidence="8 9">San Diego</strain>
    </source>
</reference>
<feature type="transmembrane region" description="Helical" evidence="6">
    <location>
        <begin position="253"/>
        <end position="271"/>
    </location>
</feature>
<keyword evidence="5 6" id="KW-0472">Membrane</keyword>
<feature type="transmembrane region" description="Helical" evidence="6">
    <location>
        <begin position="800"/>
        <end position="823"/>
    </location>
</feature>
<feature type="domain" description="SSD" evidence="7">
    <location>
        <begin position="252"/>
        <end position="412"/>
    </location>
</feature>
<dbReference type="InterPro" id="IPR000731">
    <property type="entry name" value="SSD"/>
</dbReference>
<evidence type="ECO:0000256" key="2">
    <source>
        <dbReference type="ARBA" id="ARBA00005585"/>
    </source>
</evidence>
<dbReference type="AlphaFoldDB" id="A0A553PIE3"/>
<dbReference type="Proteomes" id="UP000318571">
    <property type="component" value="Chromosome 5"/>
</dbReference>
<accession>A0A553PIE3</accession>
<comment type="similarity">
    <text evidence="2">Belongs to the patched family.</text>
</comment>
<evidence type="ECO:0000256" key="4">
    <source>
        <dbReference type="ARBA" id="ARBA00022989"/>
    </source>
</evidence>
<dbReference type="InterPro" id="IPR051697">
    <property type="entry name" value="Patched_domain-protein"/>
</dbReference>
<sequence length="860" mass="92998">MVVAKKKGANPCKSIGSKFQSIFIGGLEKGFQKYGEAVSRWPVAFIIGSIVICAICSSGIMLLEENTNGNELWVPQDSDFKENGDFVAASGALAGGGTGGGAWPQSCQSSAQGGCQVCIEGGILELWANNGSYDATSQASIDALTDASLLAKINDQANLVSGITGQKMSIEQFLGGLEKDGTGQITAARATKFNFVGRLHEDALAENETQADLDFETRFIEIGNNFTLAGVTAYVNAARSFGDVLGGSIGGDVNMLALGYLIVILYVMAMLGKFNSVEQRALLSLTGIMAVGMGIGSAYGFCSYVGLDYTGLHSILPFLLLGIGIDDMFVIVQSFDNLKDGELALALAQRFGLCMSHAGVAITITSVTDLLAFGIGGTTVLPALMSFCLFAAMGILFVFGYMITFFLGWFVLDQRRLEDVRDGFICCWKKSDWSPNKCSQTSLMTIGFKKFADTLIRLWAKIVIFILTLVIFGISLYFVFQLETSFESTDFINEGTYLRGFIEASAEHFPNSGISGNIFIGDSENILNNLDEVQALMTQVSEDESLNQFATRALDSFPFAFKKWMDANKPASTNNAILRTYLTEFLHTSGRPFRNNIIFKGELVCTDPAPPIKIITLGFTHKAYEGVNEHIDKINAFEDSIKKWSDKFGANARVFAYSALYANYVTMEIISEELLRNIGLALLCVFIATLILIGDLLASIIVVITVVMVLVDVSGFMYLWGLSVDTVAAVLLTIAMGLSVDYSAHIAHSFMVNSGSRNDRIHETLVEMGPAVLNGGFSTFLAFALLMTAQSYVFQTFFKIFFLVVVFGVFHGLVFLPVVLSLIGPGTIGKENSISPVTPITRVASAWEGKGGKPNPQGKF</sequence>
<evidence type="ECO:0000259" key="7">
    <source>
        <dbReference type="PROSITE" id="PS50156"/>
    </source>
</evidence>